<dbReference type="EMBL" id="CAICTM010001140">
    <property type="protein sequence ID" value="CAB9520876.1"/>
    <property type="molecule type" value="Genomic_DNA"/>
</dbReference>
<accession>A0A9N8EKD5</accession>
<feature type="compositionally biased region" description="Basic residues" evidence="1">
    <location>
        <begin position="31"/>
        <end position="50"/>
    </location>
</feature>
<comment type="caution">
    <text evidence="2">The sequence shown here is derived from an EMBL/GenBank/DDBJ whole genome shotgun (WGS) entry which is preliminary data.</text>
</comment>
<organism evidence="2 3">
    <name type="scientific">Seminavis robusta</name>
    <dbReference type="NCBI Taxonomy" id="568900"/>
    <lineage>
        <taxon>Eukaryota</taxon>
        <taxon>Sar</taxon>
        <taxon>Stramenopiles</taxon>
        <taxon>Ochrophyta</taxon>
        <taxon>Bacillariophyta</taxon>
        <taxon>Bacillariophyceae</taxon>
        <taxon>Bacillariophycidae</taxon>
        <taxon>Naviculales</taxon>
        <taxon>Naviculaceae</taxon>
        <taxon>Seminavis</taxon>
    </lineage>
</organism>
<protein>
    <submittedName>
        <fullName evidence="2">Uncharacterized protein</fullName>
    </submittedName>
</protein>
<proteinExistence type="predicted"/>
<gene>
    <name evidence="2" type="ORF">SEMRO_1142_G245870.1</name>
</gene>
<evidence type="ECO:0000313" key="3">
    <source>
        <dbReference type="Proteomes" id="UP001153069"/>
    </source>
</evidence>
<sequence length="118" mass="13196">MLSEQPGLFAQVANTSCCSRRYSSSIQQRRLGLRNQRRGSRRRHSKKVRKTTGAGTAVAIKQESKPAGNDSSKLDADKPVVLVRCRPAQDSSRNLTVEMVGKRWFTDFLTTTRSKTVV</sequence>
<keyword evidence="3" id="KW-1185">Reference proteome</keyword>
<reference evidence="2" key="1">
    <citation type="submission" date="2020-06" db="EMBL/GenBank/DDBJ databases">
        <authorList>
            <consortium name="Plant Systems Biology data submission"/>
        </authorList>
    </citation>
    <scope>NUCLEOTIDE SEQUENCE</scope>
    <source>
        <strain evidence="2">D6</strain>
    </source>
</reference>
<dbReference type="AlphaFoldDB" id="A0A9N8EKD5"/>
<feature type="region of interest" description="Disordered" evidence="1">
    <location>
        <begin position="28"/>
        <end position="75"/>
    </location>
</feature>
<dbReference type="Proteomes" id="UP001153069">
    <property type="component" value="Unassembled WGS sequence"/>
</dbReference>
<name>A0A9N8EKD5_9STRA</name>
<evidence type="ECO:0000313" key="2">
    <source>
        <dbReference type="EMBL" id="CAB9520876.1"/>
    </source>
</evidence>
<evidence type="ECO:0000256" key="1">
    <source>
        <dbReference type="SAM" id="MobiDB-lite"/>
    </source>
</evidence>